<dbReference type="InterPro" id="IPR050144">
    <property type="entry name" value="AAE_transporter"/>
</dbReference>
<dbReference type="Gene3D" id="3.30.70.1450">
    <property type="entry name" value="Regulator of K+ conductance, C-terminal domain"/>
    <property type="match status" value="2"/>
</dbReference>
<feature type="transmembrane region" description="Helical" evidence="8">
    <location>
        <begin position="100"/>
        <end position="118"/>
    </location>
</feature>
<evidence type="ECO:0000256" key="6">
    <source>
        <dbReference type="ARBA" id="ARBA00022989"/>
    </source>
</evidence>
<feature type="transmembrane region" description="Helical" evidence="8">
    <location>
        <begin position="470"/>
        <end position="493"/>
    </location>
</feature>
<evidence type="ECO:0000313" key="10">
    <source>
        <dbReference type="EMBL" id="MBC5620479.1"/>
    </source>
</evidence>
<evidence type="ECO:0000256" key="7">
    <source>
        <dbReference type="ARBA" id="ARBA00023136"/>
    </source>
</evidence>
<protein>
    <submittedName>
        <fullName evidence="10">Transporter</fullName>
    </submittedName>
</protein>
<comment type="similarity">
    <text evidence="2">Belongs to the AAE transporter (TC 2.A.81) family.</text>
</comment>
<dbReference type="Pfam" id="PF02080">
    <property type="entry name" value="TrkA_C"/>
    <property type="match status" value="2"/>
</dbReference>
<dbReference type="PANTHER" id="PTHR30445">
    <property type="entry name" value="K(+)_H(+) ANTIPORTER SUBUNIT KHTT"/>
    <property type="match status" value="1"/>
</dbReference>
<evidence type="ECO:0000256" key="4">
    <source>
        <dbReference type="ARBA" id="ARBA00022475"/>
    </source>
</evidence>
<keyword evidence="3" id="KW-0813">Transport</keyword>
<feature type="transmembrane region" description="Helical" evidence="8">
    <location>
        <begin position="407"/>
        <end position="427"/>
    </location>
</feature>
<feature type="transmembrane region" description="Helical" evidence="8">
    <location>
        <begin position="439"/>
        <end position="458"/>
    </location>
</feature>
<feature type="transmembrane region" description="Helical" evidence="8">
    <location>
        <begin position="161"/>
        <end position="183"/>
    </location>
</feature>
<comment type="subcellular location">
    <subcellularLocation>
        <location evidence="1">Cell membrane</location>
        <topology evidence="1">Multi-pass membrane protein</topology>
    </subcellularLocation>
</comment>
<keyword evidence="11" id="KW-1185">Reference proteome</keyword>
<keyword evidence="4" id="KW-1003">Cell membrane</keyword>
<keyword evidence="5 8" id="KW-0812">Transmembrane</keyword>
<evidence type="ECO:0000313" key="11">
    <source>
        <dbReference type="Proteomes" id="UP000646484"/>
    </source>
</evidence>
<evidence type="ECO:0000256" key="2">
    <source>
        <dbReference type="ARBA" id="ARBA00009854"/>
    </source>
</evidence>
<gene>
    <name evidence="10" type="ORF">H8S64_05155</name>
</gene>
<dbReference type="Proteomes" id="UP000646484">
    <property type="component" value="Unassembled WGS sequence"/>
</dbReference>
<evidence type="ECO:0000256" key="5">
    <source>
        <dbReference type="ARBA" id="ARBA00022692"/>
    </source>
</evidence>
<dbReference type="EMBL" id="JACOOH010000002">
    <property type="protein sequence ID" value="MBC5620479.1"/>
    <property type="molecule type" value="Genomic_DNA"/>
</dbReference>
<feature type="transmembrane region" description="Helical" evidence="8">
    <location>
        <begin position="69"/>
        <end position="88"/>
    </location>
</feature>
<feature type="transmembrane region" description="Helical" evidence="8">
    <location>
        <begin position="12"/>
        <end position="31"/>
    </location>
</feature>
<dbReference type="Pfam" id="PF06826">
    <property type="entry name" value="Asp-Al_Ex"/>
    <property type="match status" value="2"/>
</dbReference>
<comment type="caution">
    <text evidence="10">The sequence shown here is derived from an EMBL/GenBank/DDBJ whole genome shotgun (WGS) entry which is preliminary data.</text>
</comment>
<feature type="transmembrane region" description="Helical" evidence="8">
    <location>
        <begin position="38"/>
        <end position="57"/>
    </location>
</feature>
<reference evidence="10 11" key="1">
    <citation type="submission" date="2020-08" db="EMBL/GenBank/DDBJ databases">
        <title>Genome public.</title>
        <authorList>
            <person name="Liu C."/>
            <person name="Sun Q."/>
        </authorList>
    </citation>
    <scope>NUCLEOTIDE SEQUENCE [LARGE SCALE GENOMIC DNA]</scope>
    <source>
        <strain evidence="10 11">NSJ-56</strain>
    </source>
</reference>
<accession>A0ABR7CXZ8</accession>
<feature type="domain" description="RCK C-terminal" evidence="9">
    <location>
        <begin position="284"/>
        <end position="368"/>
    </location>
</feature>
<proteinExistence type="inferred from homology"/>
<dbReference type="NCBIfam" id="TIGR01625">
    <property type="entry name" value="YidE_YbjL_dupl"/>
    <property type="match status" value="2"/>
</dbReference>
<evidence type="ECO:0000256" key="3">
    <source>
        <dbReference type="ARBA" id="ARBA00022448"/>
    </source>
</evidence>
<dbReference type="RefSeq" id="WP_186975242.1">
    <property type="nucleotide sequence ID" value="NZ_JACOOH010000002.1"/>
</dbReference>
<feature type="domain" description="RCK C-terminal" evidence="9">
    <location>
        <begin position="192"/>
        <end position="276"/>
    </location>
</feature>
<keyword evidence="7 8" id="KW-0472">Membrane</keyword>
<feature type="transmembrane region" description="Helical" evidence="8">
    <location>
        <begin position="532"/>
        <end position="555"/>
    </location>
</feature>
<dbReference type="SUPFAM" id="SSF116726">
    <property type="entry name" value="TrkA C-terminal domain-like"/>
    <property type="match status" value="2"/>
</dbReference>
<dbReference type="InterPro" id="IPR036721">
    <property type="entry name" value="RCK_C_sf"/>
</dbReference>
<dbReference type="PROSITE" id="PS51202">
    <property type="entry name" value="RCK_C"/>
    <property type="match status" value="2"/>
</dbReference>
<feature type="transmembrane region" description="Helical" evidence="8">
    <location>
        <begin position="378"/>
        <end position="401"/>
    </location>
</feature>
<dbReference type="InterPro" id="IPR006512">
    <property type="entry name" value="YidE_YbjL"/>
</dbReference>
<name>A0ABR7CXZ8_9BACT</name>
<dbReference type="PANTHER" id="PTHR30445:SF3">
    <property type="entry name" value="TRANSPORT PROTEIN YIDE-RELATED"/>
    <property type="match status" value="1"/>
</dbReference>
<feature type="transmembrane region" description="Helical" evidence="8">
    <location>
        <begin position="500"/>
        <end position="520"/>
    </location>
</feature>
<evidence type="ECO:0000256" key="8">
    <source>
        <dbReference type="SAM" id="Phobius"/>
    </source>
</evidence>
<dbReference type="NCBIfam" id="NF003007">
    <property type="entry name" value="PRK03818.1"/>
    <property type="match status" value="1"/>
</dbReference>
<dbReference type="InterPro" id="IPR006037">
    <property type="entry name" value="RCK_C"/>
</dbReference>
<keyword evidence="6 8" id="KW-1133">Transmembrane helix</keyword>
<sequence length="556" mass="59339">MEWLNSLFVEHSVIQAVIVISLVSAVGLALGKISIWGVSLGVTFVFFAGIMAGHFGLTIDPQMLNYAESFGLIIFVYALGLQVGPGFFSSLGKGGLKLNILAMVVVALGVMLTLGFHWTTGVSLPDMVGILSGAVTNTPALGAAQQTLKQMGDPTMTPSDIALGCAVAYPLGVVGVILAVIFVRKLFASNIFFKKSNDDKHKKTIVVGLNVSNPGVEGKTIKDIARMASKRFVISRLWRDGKVVIPASDTVVQLGDRLLVIITESDVDALSGMIGERDTTDWNQEDIDWNAVDNQLVSHRIVITRPDINGKRLGTLRLRNEFGINVTRIYRAGIVLLPTPDLVLQLGDRLNVVGEEAAIARVGEAVGDAVKDLDEPNLVAVFIGMVFGLLLGSIPLAIPGISFPVKLGLAGGPIIMGILVGAFGPRIHMITYTTISANLMLRALGLSMYLACLGLDAGTHFFETVFRPEGALWVALGFAITVVPVVLVAAVAIKWMKIDFGSVAGMLCGSMSNPMALNYVNTTVDNDSPSVAYATVYPLTMFVRVILAQVILMLFL</sequence>
<evidence type="ECO:0000259" key="9">
    <source>
        <dbReference type="PROSITE" id="PS51202"/>
    </source>
</evidence>
<organism evidence="10 11">
    <name type="scientific">Butyricimonas hominis</name>
    <dbReference type="NCBI Taxonomy" id="2763032"/>
    <lineage>
        <taxon>Bacteria</taxon>
        <taxon>Pseudomonadati</taxon>
        <taxon>Bacteroidota</taxon>
        <taxon>Bacteroidia</taxon>
        <taxon>Bacteroidales</taxon>
        <taxon>Odoribacteraceae</taxon>
        <taxon>Butyricimonas</taxon>
    </lineage>
</organism>
<evidence type="ECO:0000256" key="1">
    <source>
        <dbReference type="ARBA" id="ARBA00004651"/>
    </source>
</evidence>